<keyword evidence="3" id="KW-0328">Glycosyltransferase</keyword>
<feature type="transmembrane region" description="Helical" evidence="1">
    <location>
        <begin position="20"/>
        <end position="38"/>
    </location>
</feature>
<gene>
    <name evidence="3" type="ORF">N8K70_05725</name>
</gene>
<feature type="transmembrane region" description="Helical" evidence="1">
    <location>
        <begin position="231"/>
        <end position="251"/>
    </location>
</feature>
<keyword evidence="4" id="KW-1185">Reference proteome</keyword>
<evidence type="ECO:0000313" key="3">
    <source>
        <dbReference type="EMBL" id="WOF24168.1"/>
    </source>
</evidence>
<keyword evidence="1" id="KW-0472">Membrane</keyword>
<feature type="transmembrane region" description="Helical" evidence="1">
    <location>
        <begin position="326"/>
        <end position="345"/>
    </location>
</feature>
<feature type="domain" description="Glycosyltransferase RgtA/B/C/D-like" evidence="2">
    <location>
        <begin position="93"/>
        <end position="251"/>
    </location>
</feature>
<feature type="transmembrane region" description="Helical" evidence="1">
    <location>
        <begin position="406"/>
        <end position="426"/>
    </location>
</feature>
<evidence type="ECO:0000313" key="4">
    <source>
        <dbReference type="Proteomes" id="UP001305498"/>
    </source>
</evidence>
<evidence type="ECO:0000256" key="1">
    <source>
        <dbReference type="SAM" id="Phobius"/>
    </source>
</evidence>
<sequence length="727" mass="78739">MAAREKTVQKSASTTGRWAWPVLTAALTLVLAASRLVVTPRFYFSDDTERGSAGQWWQLGDQLLQGRLPMLDPSAWQAGNYWAEGQWGLLNPVTWLIAIAARLSESPVLHATVVKLVFLVILSLGVYLLARQFGAHRPWAALAGVLVPVSGFVVYMDAASWSTDLFNVALFPWAWWALRRAVEHRRSPFPYLLVSYLLITIGYVFGVMMLVVILVETLVRHAVRRDGARVVRTLLASAWGALLTIVVYLPAVLTAPVTERGDAPFENLRFLNADLTDLASAGNPWVSATIRSWGTEATEGPLVHIAWALLLLPLALPLARSAVRRGIPLFVLGGVALVLVLGPSHMGPIRWPLRLIPYLAIVLVVVFAVGISRRYPQGATRRAFWLSGVVIGATSLLTWGNGPYAWKAILAAAAVAFAALVVLRWIARAPRVRRRAAWAAVASMAVTAVFVAGQLYFLPTSPLPSRDAPDSASALESVLPDAHGDGIVVGDAEDGWQDDASWDERLIANLWYFSPTDVSSMYTVLPFETFGDDLCIDLRGKTCEAALDTLWSVDDETGLRVSDLMGVSTIVAMKDTYPDEPEAPEGWTLAEEGEYTWLFERDEALPAAGGVVWTADGTAVSVTAQSDTEVTFTVDAAGEDGRVVLSRLPYPGYSVDGAVQVDAVRGWLLTVDVSDAAPGDSVTVSFRPPAWPLLVGSYVLALAVGAGWLVGGAILRRRRAAAREALR</sequence>
<keyword evidence="3" id="KW-0808">Transferase</keyword>
<dbReference type="InterPro" id="IPR038731">
    <property type="entry name" value="RgtA/B/C-like"/>
</dbReference>
<dbReference type="Proteomes" id="UP001305498">
    <property type="component" value="Chromosome"/>
</dbReference>
<dbReference type="GO" id="GO:0016757">
    <property type="term" value="F:glycosyltransferase activity"/>
    <property type="evidence" value="ECO:0007669"/>
    <property type="project" value="UniProtKB-KW"/>
</dbReference>
<feature type="transmembrane region" description="Helical" evidence="1">
    <location>
        <begin position="301"/>
        <end position="319"/>
    </location>
</feature>
<feature type="transmembrane region" description="Helical" evidence="1">
    <location>
        <begin position="108"/>
        <end position="130"/>
    </location>
</feature>
<keyword evidence="1" id="KW-1133">Transmembrane helix</keyword>
<accession>A0AA97FJY5</accession>
<dbReference type="KEGG" id="mbet:N8K70_05725"/>
<feature type="transmembrane region" description="Helical" evidence="1">
    <location>
        <begin position="383"/>
        <end position="400"/>
    </location>
</feature>
<dbReference type="Pfam" id="PF13231">
    <property type="entry name" value="PMT_2"/>
    <property type="match status" value="1"/>
</dbReference>
<name>A0AA97FJY5_9MICO</name>
<organism evidence="3 4">
    <name type="scientific">Microbacterium betulae</name>
    <dbReference type="NCBI Taxonomy" id="2981139"/>
    <lineage>
        <taxon>Bacteria</taxon>
        <taxon>Bacillati</taxon>
        <taxon>Actinomycetota</taxon>
        <taxon>Actinomycetes</taxon>
        <taxon>Micrococcales</taxon>
        <taxon>Microbacteriaceae</taxon>
        <taxon>Microbacterium</taxon>
    </lineage>
</organism>
<feature type="transmembrane region" description="Helical" evidence="1">
    <location>
        <begin position="193"/>
        <end position="219"/>
    </location>
</feature>
<feature type="transmembrane region" description="Helical" evidence="1">
    <location>
        <begin position="690"/>
        <end position="715"/>
    </location>
</feature>
<dbReference type="EC" id="2.4.-.-" evidence="3"/>
<feature type="transmembrane region" description="Helical" evidence="1">
    <location>
        <begin position="351"/>
        <end position="371"/>
    </location>
</feature>
<evidence type="ECO:0000259" key="2">
    <source>
        <dbReference type="Pfam" id="PF13231"/>
    </source>
</evidence>
<dbReference type="RefSeq" id="WP_317140640.1">
    <property type="nucleotide sequence ID" value="NZ_CP118157.1"/>
</dbReference>
<feature type="transmembrane region" description="Helical" evidence="1">
    <location>
        <begin position="438"/>
        <end position="458"/>
    </location>
</feature>
<keyword evidence="1" id="KW-0812">Transmembrane</keyword>
<protein>
    <submittedName>
        <fullName evidence="3">Glycosyltransferase family 39 protein</fullName>
        <ecNumber evidence="3">2.4.-.-</ecNumber>
    </submittedName>
</protein>
<dbReference type="AlphaFoldDB" id="A0AA97FJY5"/>
<feature type="transmembrane region" description="Helical" evidence="1">
    <location>
        <begin position="139"/>
        <end position="156"/>
    </location>
</feature>
<proteinExistence type="predicted"/>
<dbReference type="EMBL" id="CP118157">
    <property type="protein sequence ID" value="WOF24168.1"/>
    <property type="molecule type" value="Genomic_DNA"/>
</dbReference>
<reference evidence="3 4" key="1">
    <citation type="submission" date="2023-02" db="EMBL/GenBank/DDBJ databases">
        <title>Microbacterium betulae sp. nov., isolated from birch wood.</title>
        <authorList>
            <person name="Pasciak M."/>
            <person name="Pawlik K.J."/>
            <person name="Martynowski D."/>
            <person name="Laczmanski L."/>
            <person name="Ciekot J."/>
            <person name="Szponar B."/>
            <person name="Wojcik-Fatla A."/>
            <person name="Mackiewicz B."/>
            <person name="Farian E."/>
            <person name="Cholewa G."/>
            <person name="Cholewa A."/>
            <person name="Dutkiewicz J."/>
        </authorList>
    </citation>
    <scope>NUCLEOTIDE SEQUENCE [LARGE SCALE GENOMIC DNA]</scope>
    <source>
        <strain evidence="3 4">AB</strain>
    </source>
</reference>